<protein>
    <recommendedName>
        <fullName evidence="1">C2H2-type domain-containing protein</fullName>
    </recommendedName>
</protein>
<dbReference type="Proteomes" id="UP000800036">
    <property type="component" value="Unassembled WGS sequence"/>
</dbReference>
<keyword evidence="3" id="KW-1185">Reference proteome</keyword>
<proteinExistence type="predicted"/>
<dbReference type="AlphaFoldDB" id="A0A6A5V6B3"/>
<feature type="non-terminal residue" evidence="2">
    <location>
        <position position="1"/>
    </location>
</feature>
<dbReference type="EMBL" id="ML976685">
    <property type="protein sequence ID" value="KAF1972665.1"/>
    <property type="molecule type" value="Genomic_DNA"/>
</dbReference>
<accession>A0A6A5V6B3</accession>
<evidence type="ECO:0000259" key="1">
    <source>
        <dbReference type="PROSITE" id="PS00028"/>
    </source>
</evidence>
<name>A0A6A5V6B3_9PLEO</name>
<dbReference type="InterPro" id="IPR013087">
    <property type="entry name" value="Znf_C2H2_type"/>
</dbReference>
<evidence type="ECO:0000313" key="2">
    <source>
        <dbReference type="EMBL" id="KAF1972665.1"/>
    </source>
</evidence>
<dbReference type="PROSITE" id="PS00028">
    <property type="entry name" value="ZINC_FINGER_C2H2_1"/>
    <property type="match status" value="1"/>
</dbReference>
<feature type="domain" description="C2H2-type" evidence="1">
    <location>
        <begin position="54"/>
        <end position="77"/>
    </location>
</feature>
<dbReference type="OrthoDB" id="5426797at2759"/>
<organism evidence="2 3">
    <name type="scientific">Bimuria novae-zelandiae CBS 107.79</name>
    <dbReference type="NCBI Taxonomy" id="1447943"/>
    <lineage>
        <taxon>Eukaryota</taxon>
        <taxon>Fungi</taxon>
        <taxon>Dikarya</taxon>
        <taxon>Ascomycota</taxon>
        <taxon>Pezizomycotina</taxon>
        <taxon>Dothideomycetes</taxon>
        <taxon>Pleosporomycetidae</taxon>
        <taxon>Pleosporales</taxon>
        <taxon>Massarineae</taxon>
        <taxon>Didymosphaeriaceae</taxon>
        <taxon>Bimuria</taxon>
    </lineage>
</organism>
<gene>
    <name evidence="2" type="ORF">BU23DRAFT_467337</name>
</gene>
<reference evidence="2" key="1">
    <citation type="journal article" date="2020" name="Stud. Mycol.">
        <title>101 Dothideomycetes genomes: a test case for predicting lifestyles and emergence of pathogens.</title>
        <authorList>
            <person name="Haridas S."/>
            <person name="Albert R."/>
            <person name="Binder M."/>
            <person name="Bloem J."/>
            <person name="Labutti K."/>
            <person name="Salamov A."/>
            <person name="Andreopoulos B."/>
            <person name="Baker S."/>
            <person name="Barry K."/>
            <person name="Bills G."/>
            <person name="Bluhm B."/>
            <person name="Cannon C."/>
            <person name="Castanera R."/>
            <person name="Culley D."/>
            <person name="Daum C."/>
            <person name="Ezra D."/>
            <person name="Gonzalez J."/>
            <person name="Henrissat B."/>
            <person name="Kuo A."/>
            <person name="Liang C."/>
            <person name="Lipzen A."/>
            <person name="Lutzoni F."/>
            <person name="Magnuson J."/>
            <person name="Mondo S."/>
            <person name="Nolan M."/>
            <person name="Ohm R."/>
            <person name="Pangilinan J."/>
            <person name="Park H.-J."/>
            <person name="Ramirez L."/>
            <person name="Alfaro M."/>
            <person name="Sun H."/>
            <person name="Tritt A."/>
            <person name="Yoshinaga Y."/>
            <person name="Zwiers L.-H."/>
            <person name="Turgeon B."/>
            <person name="Goodwin S."/>
            <person name="Spatafora J."/>
            <person name="Crous P."/>
            <person name="Grigoriev I."/>
        </authorList>
    </citation>
    <scope>NUCLEOTIDE SEQUENCE</scope>
    <source>
        <strain evidence="2">CBS 107.79</strain>
    </source>
</reference>
<sequence>LYLIILPYPVCLFCIGKEELLYEWRMRYIPRKDILKKHIIVHFKDPQYQGEFECRHPSCSAKLDGMAHFIRHALDIHGVCH</sequence>
<evidence type="ECO:0000313" key="3">
    <source>
        <dbReference type="Proteomes" id="UP000800036"/>
    </source>
</evidence>